<dbReference type="EMBL" id="CP014782">
    <property type="protein sequence ID" value="AQS36150.1"/>
    <property type="molecule type" value="Genomic_DNA"/>
</dbReference>
<protein>
    <submittedName>
        <fullName evidence="1">Uncharacterized protein</fullName>
    </submittedName>
</protein>
<dbReference type="AlphaFoldDB" id="A0A1S6HKV6"/>
<organism evidence="1 2">
    <name type="scientific">Shewanella psychrophila</name>
    <dbReference type="NCBI Taxonomy" id="225848"/>
    <lineage>
        <taxon>Bacteria</taxon>
        <taxon>Pseudomonadati</taxon>
        <taxon>Pseudomonadota</taxon>
        <taxon>Gammaproteobacteria</taxon>
        <taxon>Alteromonadales</taxon>
        <taxon>Shewanellaceae</taxon>
        <taxon>Shewanella</taxon>
    </lineage>
</organism>
<dbReference type="Proteomes" id="UP000189545">
    <property type="component" value="Chromosome"/>
</dbReference>
<accession>A0A1S6HKV6</accession>
<name>A0A1S6HKV6_9GAMM</name>
<gene>
    <name evidence="1" type="ORF">Sps_00961</name>
</gene>
<dbReference type="KEGG" id="spsw:Sps_00961"/>
<evidence type="ECO:0000313" key="1">
    <source>
        <dbReference type="EMBL" id="AQS36150.1"/>
    </source>
</evidence>
<keyword evidence="2" id="KW-1185">Reference proteome</keyword>
<sequence>MISFWQSVGFSARGASLYEALHYALFAVELVEKDIMLMDKDVLPHNWQEDPAPADTAG</sequence>
<proteinExistence type="predicted"/>
<evidence type="ECO:0000313" key="2">
    <source>
        <dbReference type="Proteomes" id="UP000189545"/>
    </source>
</evidence>
<reference evidence="1 2" key="1">
    <citation type="submission" date="2016-03" db="EMBL/GenBank/DDBJ databases">
        <title>Complete genome sequence of Shewanella psychrophila WP2, a deep sea bacterium isolated from west Pacific sediment.</title>
        <authorList>
            <person name="Xu G."/>
            <person name="Jian H."/>
        </authorList>
    </citation>
    <scope>NUCLEOTIDE SEQUENCE [LARGE SCALE GENOMIC DNA]</scope>
    <source>
        <strain evidence="1 2">WP2</strain>
    </source>
</reference>